<sequence>MSFLNSITGQRSLLGVDIGTTSIKVAEVGMQDKKLHLVNYGILETYSYLERFNEAFQTSSLKLSDNYIASHLKLLLSKMGDHTKSAVFSVPAFSVFSTLIEVPTASDSEIKKYIELQGKQYIPLPLETVTIDWVKVGEKSVSDGASKQQVLLISIPNENIEKYKNICRLTGLRLDSVEVDGMSLARSFGDSTPKSTLCIDIGGRSTSLSIVSKGFLKYSGQIDFSGGSITQAIANGLGISQRRAEDLKKQKGIGEGAAEHELSTIILPILDVIIYEAKKLVSNYETSYQEKVEGAFVTGGGSNLIGLPQYFTEHLEMPIVQANVFSNIAVPEILKSMSGGIGSLLGVSVGLSLKDLI</sequence>
<dbReference type="SUPFAM" id="SSF53067">
    <property type="entry name" value="Actin-like ATPase domain"/>
    <property type="match status" value="2"/>
</dbReference>
<dbReference type="AlphaFoldDB" id="A0A2H0UT61"/>
<dbReference type="InterPro" id="IPR005883">
    <property type="entry name" value="PilM"/>
</dbReference>
<comment type="caution">
    <text evidence="1">The sequence shown here is derived from an EMBL/GenBank/DDBJ whole genome shotgun (WGS) entry which is preliminary data.</text>
</comment>
<evidence type="ECO:0000313" key="2">
    <source>
        <dbReference type="Proteomes" id="UP000231157"/>
    </source>
</evidence>
<reference evidence="2" key="1">
    <citation type="submission" date="2017-09" db="EMBL/GenBank/DDBJ databases">
        <title>Depth-based differentiation of microbial function through sediment-hosted aquifers and enrichment of novel symbionts in the deep terrestrial subsurface.</title>
        <authorList>
            <person name="Probst A.J."/>
            <person name="Ladd B."/>
            <person name="Jarett J.K."/>
            <person name="Geller-Mcgrath D.E."/>
            <person name="Sieber C.M.K."/>
            <person name="Emerson J.B."/>
            <person name="Anantharaman K."/>
            <person name="Thomas B.C."/>
            <person name="Malmstrom R."/>
            <person name="Stieglmeier M."/>
            <person name="Klingl A."/>
            <person name="Woyke T."/>
            <person name="Ryan C.M."/>
            <person name="Banfield J.F."/>
        </authorList>
    </citation>
    <scope>NUCLEOTIDE SEQUENCE [LARGE SCALE GENOMIC DNA]</scope>
</reference>
<evidence type="ECO:0008006" key="3">
    <source>
        <dbReference type="Google" id="ProtNLM"/>
    </source>
</evidence>
<dbReference type="PANTHER" id="PTHR32432">
    <property type="entry name" value="CELL DIVISION PROTEIN FTSA-RELATED"/>
    <property type="match status" value="1"/>
</dbReference>
<dbReference type="InterPro" id="IPR050696">
    <property type="entry name" value="FtsA/MreB"/>
</dbReference>
<dbReference type="InterPro" id="IPR043129">
    <property type="entry name" value="ATPase_NBD"/>
</dbReference>
<dbReference type="Pfam" id="PF11104">
    <property type="entry name" value="PilM_2"/>
    <property type="match status" value="1"/>
</dbReference>
<dbReference type="PIRSF" id="PIRSF019169">
    <property type="entry name" value="PilM"/>
    <property type="match status" value="1"/>
</dbReference>
<proteinExistence type="predicted"/>
<organism evidence="1 2">
    <name type="scientific">Candidatus Harrisonbacteria bacterium CG10_big_fil_rev_8_21_14_0_10_40_38</name>
    <dbReference type="NCBI Taxonomy" id="1974583"/>
    <lineage>
        <taxon>Bacteria</taxon>
        <taxon>Candidatus Harrisoniibacteriota</taxon>
    </lineage>
</organism>
<dbReference type="PANTHER" id="PTHR32432:SF3">
    <property type="entry name" value="ETHANOLAMINE UTILIZATION PROTEIN EUTJ"/>
    <property type="match status" value="1"/>
</dbReference>
<dbReference type="Gene3D" id="3.30.420.40">
    <property type="match status" value="2"/>
</dbReference>
<protein>
    <recommendedName>
        <fullName evidence="3">SHS2 domain-containing protein</fullName>
    </recommendedName>
</protein>
<dbReference type="Proteomes" id="UP000231157">
    <property type="component" value="Unassembled WGS sequence"/>
</dbReference>
<dbReference type="CDD" id="cd24049">
    <property type="entry name" value="ASKHA_NBD_PilM"/>
    <property type="match status" value="1"/>
</dbReference>
<dbReference type="NCBIfam" id="TIGR01175">
    <property type="entry name" value="pilM"/>
    <property type="match status" value="1"/>
</dbReference>
<dbReference type="EMBL" id="PFAZ01000001">
    <property type="protein sequence ID" value="PIR89583.1"/>
    <property type="molecule type" value="Genomic_DNA"/>
</dbReference>
<dbReference type="Gene3D" id="3.30.1490.300">
    <property type="match status" value="1"/>
</dbReference>
<name>A0A2H0UT61_9BACT</name>
<gene>
    <name evidence="1" type="ORF">COU07_01655</name>
</gene>
<accession>A0A2H0UT61</accession>
<evidence type="ECO:0000313" key="1">
    <source>
        <dbReference type="EMBL" id="PIR89583.1"/>
    </source>
</evidence>